<keyword evidence="1" id="KW-0732">Signal</keyword>
<evidence type="ECO:0000313" key="2">
    <source>
        <dbReference type="EMBL" id="CAE2280714.1"/>
    </source>
</evidence>
<dbReference type="AlphaFoldDB" id="A0A7S4K1F9"/>
<organism evidence="2">
    <name type="scientific">Odontella aurita</name>
    <dbReference type="NCBI Taxonomy" id="265563"/>
    <lineage>
        <taxon>Eukaryota</taxon>
        <taxon>Sar</taxon>
        <taxon>Stramenopiles</taxon>
        <taxon>Ochrophyta</taxon>
        <taxon>Bacillariophyta</taxon>
        <taxon>Mediophyceae</taxon>
        <taxon>Biddulphiophycidae</taxon>
        <taxon>Eupodiscales</taxon>
        <taxon>Odontellaceae</taxon>
        <taxon>Odontella</taxon>
    </lineage>
</organism>
<dbReference type="EMBL" id="HBKQ01054607">
    <property type="protein sequence ID" value="CAE2280714.1"/>
    <property type="molecule type" value="Transcribed_RNA"/>
</dbReference>
<name>A0A7S4K1F9_9STRA</name>
<gene>
    <name evidence="2" type="ORF">OAUR00152_LOCUS37470</name>
</gene>
<feature type="signal peptide" evidence="1">
    <location>
        <begin position="1"/>
        <end position="23"/>
    </location>
</feature>
<evidence type="ECO:0000256" key="1">
    <source>
        <dbReference type="SAM" id="SignalP"/>
    </source>
</evidence>
<evidence type="ECO:0008006" key="3">
    <source>
        <dbReference type="Google" id="ProtNLM"/>
    </source>
</evidence>
<proteinExistence type="predicted"/>
<protein>
    <recommendedName>
        <fullName evidence="3">SnoaL-like domain-containing protein</fullName>
    </recommendedName>
</protein>
<feature type="chain" id="PRO_5031110646" description="SnoaL-like domain-containing protein" evidence="1">
    <location>
        <begin position="24"/>
        <end position="499"/>
    </location>
</feature>
<reference evidence="2" key="1">
    <citation type="submission" date="2021-01" db="EMBL/GenBank/DDBJ databases">
        <authorList>
            <person name="Corre E."/>
            <person name="Pelletier E."/>
            <person name="Niang G."/>
            <person name="Scheremetjew M."/>
            <person name="Finn R."/>
            <person name="Kale V."/>
            <person name="Holt S."/>
            <person name="Cochrane G."/>
            <person name="Meng A."/>
            <person name="Brown T."/>
            <person name="Cohen L."/>
        </authorList>
    </citation>
    <scope>NUCLEOTIDE SEQUENCE</scope>
    <source>
        <strain evidence="2">Isolate 1302-5</strain>
    </source>
</reference>
<sequence>MHFLALLCLCALAMREGFGRVDAFTPKSALSAVRCRLSIDTDGVSPASTKQNKRRLPHSVKLYSNGGSNSFDMSKPTFDLYTFRSIRGDALLRYNSLNQSEPLRINLYLLITASLFSYPAISEAVVGEPATLIGVAASTLGGIFGAYRFARECGRRSRKLSRMEKELNAELLSMRLPNNRFADRPYGNSPPVSVRQLRGSRRILAICGTADQIKDALVPLRTLRRRFVQASVLVVAVSTDRSSAKDWGITSDELRSVPYLAETVDSKEWVDYFKSLLSDSGDSNEDPLQGKLAWFGLTITGKSFGSGIGNPPRILETLGQSLLPVDVLDEDDEAENVASRPKAKTLEEILTTQRSFYDSLTSGDLSGVQEIFDSEKSGDVDEVLNGGGSIDVWEKCLQDVARPSGMKISGSDVLLISDTEAYSTAIEFPPVAGFDSASLLAVQKWGRSSAEGEWKLQLHQTIPWGPNSKAGATLRCDCRGCTALARGPVRQWNFRGMID</sequence>
<accession>A0A7S4K1F9</accession>